<dbReference type="PANTHER" id="PTHR43712:SF18">
    <property type="entry name" value="PUTATIVE (AFU_ORTHOLOGUE AFUA_4G14240)-RELATED"/>
    <property type="match status" value="1"/>
</dbReference>
<proteinExistence type="predicted"/>
<protein>
    <recommendedName>
        <fullName evidence="1">O-methyltransferase C-terminal domain-containing protein</fullName>
    </recommendedName>
</protein>
<dbReference type="GO" id="GO:0008171">
    <property type="term" value="F:O-methyltransferase activity"/>
    <property type="evidence" value="ECO:0007669"/>
    <property type="project" value="InterPro"/>
</dbReference>
<keyword evidence="3" id="KW-1185">Reference proteome</keyword>
<dbReference type="PANTHER" id="PTHR43712">
    <property type="entry name" value="PUTATIVE (AFU_ORTHOLOGUE AFUA_4G14580)-RELATED"/>
    <property type="match status" value="1"/>
</dbReference>
<feature type="domain" description="O-methyltransferase C-terminal" evidence="1">
    <location>
        <begin position="210"/>
        <end position="343"/>
    </location>
</feature>
<dbReference type="InterPro" id="IPR029063">
    <property type="entry name" value="SAM-dependent_MTases_sf"/>
</dbReference>
<evidence type="ECO:0000313" key="2">
    <source>
        <dbReference type="EMBL" id="KAK5954302.1"/>
    </source>
</evidence>
<evidence type="ECO:0000259" key="1">
    <source>
        <dbReference type="Pfam" id="PF00891"/>
    </source>
</evidence>
<organism evidence="2 3">
    <name type="scientific">Knufia fluminis</name>
    <dbReference type="NCBI Taxonomy" id="191047"/>
    <lineage>
        <taxon>Eukaryota</taxon>
        <taxon>Fungi</taxon>
        <taxon>Dikarya</taxon>
        <taxon>Ascomycota</taxon>
        <taxon>Pezizomycotina</taxon>
        <taxon>Eurotiomycetes</taxon>
        <taxon>Chaetothyriomycetidae</taxon>
        <taxon>Chaetothyriales</taxon>
        <taxon>Trichomeriaceae</taxon>
        <taxon>Knufia</taxon>
    </lineage>
</organism>
<comment type="caution">
    <text evidence="2">The sequence shown here is derived from an EMBL/GenBank/DDBJ whole genome shotgun (WGS) entry which is preliminary data.</text>
</comment>
<dbReference type="Gene3D" id="3.40.50.150">
    <property type="entry name" value="Vaccinia Virus protein VP39"/>
    <property type="match status" value="1"/>
</dbReference>
<dbReference type="Pfam" id="PF00891">
    <property type="entry name" value="Methyltransf_2"/>
    <property type="match status" value="1"/>
</dbReference>
<dbReference type="Proteomes" id="UP001316803">
    <property type="component" value="Unassembled WGS sequence"/>
</dbReference>
<gene>
    <name evidence="2" type="ORF">OHC33_004875</name>
</gene>
<reference evidence="2 3" key="1">
    <citation type="submission" date="2022-12" db="EMBL/GenBank/DDBJ databases">
        <title>Genomic features and morphological characterization of a novel Knufia sp. strain isolated from spacecraft assembly facility.</title>
        <authorList>
            <person name="Teixeira M."/>
            <person name="Chander A.M."/>
            <person name="Stajich J.E."/>
            <person name="Venkateswaran K."/>
        </authorList>
    </citation>
    <scope>NUCLEOTIDE SEQUENCE [LARGE SCALE GENOMIC DNA]</scope>
    <source>
        <strain evidence="2 3">FJI-L2-BK-P2</strain>
    </source>
</reference>
<sequence>MDNAGAILASTVTAAAALGFVPVAIHFRLFPLLCHIGPTATAEALKKASDEGRSEDQKQTSPSCLQLIADTMFAMAGLGLVDLVDDDTYGVNALTRHMISVPSSLDGMLHFTTEPLWAAAFLMRQLQDTNFEYPFRDKRTPTQYGYKLIGQDRFVDGHTYAIMHMQGRMPSFNMFMEGKFGKFGAMPERVRSFGYDLDTALQSGKSDVAVVDIGGGRGEMLMEVQAAYPHLKKRNLVLQEYKPDIMNQEALTITHWDFKDDSPQPVLGAAIYSLTHIYHNLPDLEAIRLMKKISDAMAPYSTMLIHEFPKNVVYGKMHATMIELYAGRIRSSREWRQMAALVGLQVTFEAYPPAGEGLVEMRKL</sequence>
<evidence type="ECO:0000313" key="3">
    <source>
        <dbReference type="Proteomes" id="UP001316803"/>
    </source>
</evidence>
<accession>A0AAN8I4N3</accession>
<name>A0AAN8I4N3_9EURO</name>
<dbReference type="EMBL" id="JAKLMC020000009">
    <property type="protein sequence ID" value="KAK5954302.1"/>
    <property type="molecule type" value="Genomic_DNA"/>
</dbReference>
<dbReference type="InterPro" id="IPR001077">
    <property type="entry name" value="COMT_C"/>
</dbReference>
<dbReference type="SUPFAM" id="SSF53335">
    <property type="entry name" value="S-adenosyl-L-methionine-dependent methyltransferases"/>
    <property type="match status" value="1"/>
</dbReference>
<dbReference type="AlphaFoldDB" id="A0AAN8I4N3"/>